<sequence length="135" mass="16339">MNKIINRAFKEFKKIDTKQMLYETAEIFFGDAKQSWERLMSVFSALFWTWLEFSFLRFFVIYIFGIASYVASGDIAYSWQTIIDNREFVDLFIKMFFVLIFMFRIRIHYGKKIENYPKSETTQNKLKGRKKKTIV</sequence>
<dbReference type="EMBL" id="LAZR01001685">
    <property type="protein sequence ID" value="KKN40791.1"/>
    <property type="molecule type" value="Genomic_DNA"/>
</dbReference>
<evidence type="ECO:0000313" key="2">
    <source>
        <dbReference type="EMBL" id="KKN40791.1"/>
    </source>
</evidence>
<accession>A0A0F9SV78</accession>
<reference evidence="2" key="1">
    <citation type="journal article" date="2015" name="Nature">
        <title>Complex archaea that bridge the gap between prokaryotes and eukaryotes.</title>
        <authorList>
            <person name="Spang A."/>
            <person name="Saw J.H."/>
            <person name="Jorgensen S.L."/>
            <person name="Zaremba-Niedzwiedzka K."/>
            <person name="Martijn J."/>
            <person name="Lind A.E."/>
            <person name="van Eijk R."/>
            <person name="Schleper C."/>
            <person name="Guy L."/>
            <person name="Ettema T.J."/>
        </authorList>
    </citation>
    <scope>NUCLEOTIDE SEQUENCE</scope>
</reference>
<protein>
    <submittedName>
        <fullName evidence="2">Uncharacterized protein</fullName>
    </submittedName>
</protein>
<comment type="caution">
    <text evidence="2">The sequence shown here is derived from an EMBL/GenBank/DDBJ whole genome shotgun (WGS) entry which is preliminary data.</text>
</comment>
<keyword evidence="1" id="KW-1133">Transmembrane helix</keyword>
<feature type="transmembrane region" description="Helical" evidence="1">
    <location>
        <begin position="45"/>
        <end position="71"/>
    </location>
</feature>
<name>A0A0F9SV78_9ZZZZ</name>
<feature type="transmembrane region" description="Helical" evidence="1">
    <location>
        <begin position="91"/>
        <end position="109"/>
    </location>
</feature>
<proteinExistence type="predicted"/>
<organism evidence="2">
    <name type="scientific">marine sediment metagenome</name>
    <dbReference type="NCBI Taxonomy" id="412755"/>
    <lineage>
        <taxon>unclassified sequences</taxon>
        <taxon>metagenomes</taxon>
        <taxon>ecological metagenomes</taxon>
    </lineage>
</organism>
<dbReference type="AlphaFoldDB" id="A0A0F9SV78"/>
<gene>
    <name evidence="2" type="ORF">LCGC14_0730070</name>
</gene>
<keyword evidence="1" id="KW-0812">Transmembrane</keyword>
<evidence type="ECO:0000256" key="1">
    <source>
        <dbReference type="SAM" id="Phobius"/>
    </source>
</evidence>
<keyword evidence="1" id="KW-0472">Membrane</keyword>